<reference evidence="1 2" key="1">
    <citation type="journal article" date="2019" name="Sci. Rep.">
        <title>Orb-weaving spider Araneus ventricosus genome elucidates the spidroin gene catalogue.</title>
        <authorList>
            <person name="Kono N."/>
            <person name="Nakamura H."/>
            <person name="Ohtoshi R."/>
            <person name="Moran D.A.P."/>
            <person name="Shinohara A."/>
            <person name="Yoshida Y."/>
            <person name="Fujiwara M."/>
            <person name="Mori M."/>
            <person name="Tomita M."/>
            <person name="Arakawa K."/>
        </authorList>
    </citation>
    <scope>NUCLEOTIDE SEQUENCE [LARGE SCALE GENOMIC DNA]</scope>
</reference>
<dbReference type="AlphaFoldDB" id="A0A4Y2NNF3"/>
<gene>
    <name evidence="1" type="ORF">AVEN_120468_1</name>
</gene>
<evidence type="ECO:0000313" key="2">
    <source>
        <dbReference type="Proteomes" id="UP000499080"/>
    </source>
</evidence>
<accession>A0A4Y2NNF3</accession>
<comment type="caution">
    <text evidence="1">The sequence shown here is derived from an EMBL/GenBank/DDBJ whole genome shotgun (WGS) entry which is preliminary data.</text>
</comment>
<dbReference type="Proteomes" id="UP000499080">
    <property type="component" value="Unassembled WGS sequence"/>
</dbReference>
<name>A0A4Y2NNF3_ARAVE</name>
<sequence>MSYVLMLSLKEIALRRVIVVLWSEPDILDSIGKFRNKSVQQSSKEYQNEWCVTFENKIADKMSKLVLPKKLAKQMLHIVRPIGLQILKWKMFHEKYLTDSREEFDVPVLEKLCWTAASAVDYRKTAEELIRSDVVDIVKRYKLACLYCLEDYIPALWKELPQETKNTFYNEKDTSHIERPLLHLCWPYILKGEESKLDNLPGRPLLTTFHRYAFGYTVLNGNRAAAEYFFQKLTKEDRESCLIPEAKAAVRCRNSEIDSYPDEFPLEKLSDVLCYFLSLMNHEQQMQFFKMQPCDYFICFLDWPWQDLFLEIIALIWDFLPVDSLVHNLIKSFIKSGYYSPKIFQELFMLSPIDFKKRFLLKVYDGAFLPAFFDFYDSETIQVIFRNIDAADRAQIVFSAPILRLFYNSISRGRWRMVRVCLREATLSKKDRERFMEAFIGFLRTNGVQIKWGIPKWRRFFDFLDETDESVSRKRRLDYEALTEAIKLRCEIEKRNNQILSWLITVTSNHFNQ</sequence>
<protein>
    <submittedName>
        <fullName evidence="1">Uncharacterized protein</fullName>
    </submittedName>
</protein>
<organism evidence="1 2">
    <name type="scientific">Araneus ventricosus</name>
    <name type="common">Orbweaver spider</name>
    <name type="synonym">Epeira ventricosa</name>
    <dbReference type="NCBI Taxonomy" id="182803"/>
    <lineage>
        <taxon>Eukaryota</taxon>
        <taxon>Metazoa</taxon>
        <taxon>Ecdysozoa</taxon>
        <taxon>Arthropoda</taxon>
        <taxon>Chelicerata</taxon>
        <taxon>Arachnida</taxon>
        <taxon>Araneae</taxon>
        <taxon>Araneomorphae</taxon>
        <taxon>Entelegynae</taxon>
        <taxon>Araneoidea</taxon>
        <taxon>Araneidae</taxon>
        <taxon>Araneus</taxon>
    </lineage>
</organism>
<dbReference type="EMBL" id="BGPR01009320">
    <property type="protein sequence ID" value="GBN39276.1"/>
    <property type="molecule type" value="Genomic_DNA"/>
</dbReference>
<evidence type="ECO:0000313" key="1">
    <source>
        <dbReference type="EMBL" id="GBN39276.1"/>
    </source>
</evidence>
<keyword evidence="2" id="KW-1185">Reference proteome</keyword>
<proteinExistence type="predicted"/>